<evidence type="ECO:0000256" key="1">
    <source>
        <dbReference type="SAM" id="Phobius"/>
    </source>
</evidence>
<proteinExistence type="predicted"/>
<keyword evidence="1" id="KW-0472">Membrane</keyword>
<evidence type="ECO:0000313" key="2">
    <source>
        <dbReference type="EMBL" id="OJT05760.1"/>
    </source>
</evidence>
<dbReference type="EMBL" id="MNAD01001390">
    <property type="protein sequence ID" value="OJT05760.1"/>
    <property type="molecule type" value="Genomic_DNA"/>
</dbReference>
<keyword evidence="1" id="KW-0812">Transmembrane</keyword>
<dbReference type="AlphaFoldDB" id="A0A1M2VDU5"/>
<feature type="transmembrane region" description="Helical" evidence="1">
    <location>
        <begin position="29"/>
        <end position="51"/>
    </location>
</feature>
<name>A0A1M2VDU5_TRAPU</name>
<accession>A0A1M2VDU5</accession>
<dbReference type="Proteomes" id="UP000184267">
    <property type="component" value="Unassembled WGS sequence"/>
</dbReference>
<protein>
    <submittedName>
        <fullName evidence="2">Uncharacterized protein</fullName>
    </submittedName>
</protein>
<sequence>MTSAIPPSASTQSTSQETIAKSNRNLAPIFGGVLGGVAAAVLAAFLASRLVRRRHRHRREKEAAFASGSLDWWRRPEHLHNADREFTEGSVTVKAET</sequence>
<keyword evidence="3" id="KW-1185">Reference proteome</keyword>
<evidence type="ECO:0000313" key="3">
    <source>
        <dbReference type="Proteomes" id="UP000184267"/>
    </source>
</evidence>
<gene>
    <name evidence="2" type="ORF">TRAPUB_3391</name>
</gene>
<feature type="non-terminal residue" evidence="2">
    <location>
        <position position="97"/>
    </location>
</feature>
<comment type="caution">
    <text evidence="2">The sequence shown here is derived from an EMBL/GenBank/DDBJ whole genome shotgun (WGS) entry which is preliminary data.</text>
</comment>
<keyword evidence="1" id="KW-1133">Transmembrane helix</keyword>
<reference evidence="2 3" key="1">
    <citation type="submission" date="2016-10" db="EMBL/GenBank/DDBJ databases">
        <title>Genome sequence of the basidiomycete white-rot fungus Trametes pubescens.</title>
        <authorList>
            <person name="Makela M.R."/>
            <person name="Granchi Z."/>
            <person name="Peng M."/>
            <person name="De Vries R.P."/>
            <person name="Grigoriev I."/>
            <person name="Riley R."/>
            <person name="Hilden K."/>
        </authorList>
    </citation>
    <scope>NUCLEOTIDE SEQUENCE [LARGE SCALE GENOMIC DNA]</scope>
    <source>
        <strain evidence="2 3">FBCC735</strain>
    </source>
</reference>
<organism evidence="2 3">
    <name type="scientific">Trametes pubescens</name>
    <name type="common">White-rot fungus</name>
    <dbReference type="NCBI Taxonomy" id="154538"/>
    <lineage>
        <taxon>Eukaryota</taxon>
        <taxon>Fungi</taxon>
        <taxon>Dikarya</taxon>
        <taxon>Basidiomycota</taxon>
        <taxon>Agaricomycotina</taxon>
        <taxon>Agaricomycetes</taxon>
        <taxon>Polyporales</taxon>
        <taxon>Polyporaceae</taxon>
        <taxon>Trametes</taxon>
    </lineage>
</organism>